<evidence type="ECO:0008006" key="3">
    <source>
        <dbReference type="Google" id="ProtNLM"/>
    </source>
</evidence>
<reference evidence="1 2" key="1">
    <citation type="submission" date="2016-10" db="EMBL/GenBank/DDBJ databases">
        <authorList>
            <person name="de Groot N.N."/>
        </authorList>
    </citation>
    <scope>NUCLEOTIDE SEQUENCE [LARGE SCALE GENOMIC DNA]</scope>
    <source>
        <strain evidence="1 2">DSM 19886</strain>
    </source>
</reference>
<dbReference type="AlphaFoldDB" id="A0A1G9U3R7"/>
<gene>
    <name evidence="1" type="ORF">SAMN04488514_110104</name>
</gene>
<protein>
    <recommendedName>
        <fullName evidence="3">DUF4177 domain-containing protein</fullName>
    </recommendedName>
</protein>
<dbReference type="Proteomes" id="UP000199440">
    <property type="component" value="Unassembled WGS sequence"/>
</dbReference>
<evidence type="ECO:0000313" key="2">
    <source>
        <dbReference type="Proteomes" id="UP000199440"/>
    </source>
</evidence>
<sequence>MEYKVLPFITSINPNKGTTKHVAEQLGEIIAEHSNRGWEYVRLENVSTFVQPTSGCFGIGSTPGYYTTRQIIIFSKK</sequence>
<organism evidence="1 2">
    <name type="scientific">Kriegella aquimaris</name>
    <dbReference type="NCBI Taxonomy" id="192904"/>
    <lineage>
        <taxon>Bacteria</taxon>
        <taxon>Pseudomonadati</taxon>
        <taxon>Bacteroidota</taxon>
        <taxon>Flavobacteriia</taxon>
        <taxon>Flavobacteriales</taxon>
        <taxon>Flavobacteriaceae</taxon>
        <taxon>Kriegella</taxon>
    </lineage>
</organism>
<accession>A0A1G9U3R7</accession>
<name>A0A1G9U3R7_9FLAO</name>
<evidence type="ECO:0000313" key="1">
    <source>
        <dbReference type="EMBL" id="SDM54597.1"/>
    </source>
</evidence>
<dbReference type="EMBL" id="FNGV01000010">
    <property type="protein sequence ID" value="SDM54597.1"/>
    <property type="molecule type" value="Genomic_DNA"/>
</dbReference>
<keyword evidence="2" id="KW-1185">Reference proteome</keyword>
<dbReference type="OrthoDB" id="710926at2"/>
<proteinExistence type="predicted"/>
<dbReference type="RefSeq" id="WP_089892602.1">
    <property type="nucleotide sequence ID" value="NZ_FNGV01000010.1"/>
</dbReference>